<dbReference type="RefSeq" id="WP_246468319.1">
    <property type="nucleotide sequence ID" value="NZ_BAABEK010000023.1"/>
</dbReference>
<feature type="compositionally biased region" description="Basic residues" evidence="1">
    <location>
        <begin position="24"/>
        <end position="36"/>
    </location>
</feature>
<feature type="compositionally biased region" description="Low complexity" evidence="1">
    <location>
        <begin position="239"/>
        <end position="250"/>
    </location>
</feature>
<name>A0A7W7WDH5_9ACTN</name>
<gene>
    <name evidence="3" type="ORF">FHR32_007526</name>
</gene>
<feature type="domain" description="SnoaL-like" evidence="2">
    <location>
        <begin position="64"/>
        <end position="193"/>
    </location>
</feature>
<evidence type="ECO:0000256" key="1">
    <source>
        <dbReference type="SAM" id="MobiDB-lite"/>
    </source>
</evidence>
<protein>
    <recommendedName>
        <fullName evidence="2">SnoaL-like domain-containing protein</fullName>
    </recommendedName>
</protein>
<keyword evidence="4" id="KW-1185">Reference proteome</keyword>
<dbReference type="InterPro" id="IPR032710">
    <property type="entry name" value="NTF2-like_dom_sf"/>
</dbReference>
<organism evidence="3 4">
    <name type="scientific">Streptosporangium album</name>
    <dbReference type="NCBI Taxonomy" id="47479"/>
    <lineage>
        <taxon>Bacteria</taxon>
        <taxon>Bacillati</taxon>
        <taxon>Actinomycetota</taxon>
        <taxon>Actinomycetes</taxon>
        <taxon>Streptosporangiales</taxon>
        <taxon>Streptosporangiaceae</taxon>
        <taxon>Streptosporangium</taxon>
    </lineage>
</organism>
<evidence type="ECO:0000313" key="3">
    <source>
        <dbReference type="EMBL" id="MBB4943126.1"/>
    </source>
</evidence>
<dbReference type="AlphaFoldDB" id="A0A7W7WDH5"/>
<dbReference type="SUPFAM" id="SSF54427">
    <property type="entry name" value="NTF2-like"/>
    <property type="match status" value="1"/>
</dbReference>
<dbReference type="Proteomes" id="UP000534286">
    <property type="component" value="Unassembled WGS sequence"/>
</dbReference>
<feature type="region of interest" description="Disordered" evidence="1">
    <location>
        <begin position="207"/>
        <end position="250"/>
    </location>
</feature>
<accession>A0A7W7WDH5</accession>
<dbReference type="InterPro" id="IPR037401">
    <property type="entry name" value="SnoaL-like"/>
</dbReference>
<evidence type="ECO:0000259" key="2">
    <source>
        <dbReference type="Pfam" id="PF13577"/>
    </source>
</evidence>
<feature type="region of interest" description="Disordered" evidence="1">
    <location>
        <begin position="1"/>
        <end position="36"/>
    </location>
</feature>
<reference evidence="3 4" key="1">
    <citation type="submission" date="2020-08" db="EMBL/GenBank/DDBJ databases">
        <title>Sequencing the genomes of 1000 actinobacteria strains.</title>
        <authorList>
            <person name="Klenk H.-P."/>
        </authorList>
    </citation>
    <scope>NUCLEOTIDE SEQUENCE [LARGE SCALE GENOMIC DNA]</scope>
    <source>
        <strain evidence="3 4">DSM 43023</strain>
    </source>
</reference>
<dbReference type="Gene3D" id="3.10.450.50">
    <property type="match status" value="1"/>
</dbReference>
<dbReference type="EMBL" id="JACHJU010000004">
    <property type="protein sequence ID" value="MBB4943126.1"/>
    <property type="molecule type" value="Genomic_DNA"/>
</dbReference>
<comment type="caution">
    <text evidence="3">The sequence shown here is derived from an EMBL/GenBank/DDBJ whole genome shotgun (WGS) entry which is preliminary data.</text>
</comment>
<proteinExistence type="predicted"/>
<evidence type="ECO:0000313" key="4">
    <source>
        <dbReference type="Proteomes" id="UP000534286"/>
    </source>
</evidence>
<dbReference type="Pfam" id="PF13577">
    <property type="entry name" value="SnoaL_4"/>
    <property type="match status" value="1"/>
</dbReference>
<sequence>MRGRPFLGIDPDGHAGGTFGSWQHRSHRRSHRLARRRENKHREAMYVTGDRALPTRETETVVGELKNRQEATDALYRFALGLDLQGRELLESPLAADAELDSRSSTATWGAYVPVMVGRDTIVNLLLGMLGDRVDTTHAVTDPRVQVDGGTARLTATVQAQHLLRADHNRQAMLNDRYAVDLVHDGARWVMDRIHIDTVWYTGDPAAIPSRDLPGQGGPGGDGGRSRPAVRGSGGPGPARGAPARGRPRR</sequence>